<organism evidence="1 2">
    <name type="scientific">Acinetobacter baylyi</name>
    <dbReference type="NCBI Taxonomy" id="202950"/>
    <lineage>
        <taxon>Bacteria</taxon>
        <taxon>Pseudomonadati</taxon>
        <taxon>Pseudomonadota</taxon>
        <taxon>Gammaproteobacteria</taxon>
        <taxon>Moraxellales</taxon>
        <taxon>Moraxellaceae</taxon>
        <taxon>Acinetobacter</taxon>
    </lineage>
</organism>
<dbReference type="InterPro" id="IPR021250">
    <property type="entry name" value="DUF2789"/>
</dbReference>
<evidence type="ECO:0000313" key="1">
    <source>
        <dbReference type="EMBL" id="MDQ1208716.1"/>
    </source>
</evidence>
<sequence>MFEPQPTLELLFEQLGLDASEEAIDQFIKTHQLPADVALHQADFWKTGQRQFLESHWEKDDDWAIVVDELNQQLHVDSSPEV</sequence>
<accession>A0ABU0UVY9</accession>
<evidence type="ECO:0008006" key="3">
    <source>
        <dbReference type="Google" id="ProtNLM"/>
    </source>
</evidence>
<evidence type="ECO:0000313" key="2">
    <source>
        <dbReference type="Proteomes" id="UP001233360"/>
    </source>
</evidence>
<dbReference type="Pfam" id="PF10982">
    <property type="entry name" value="DUF2789"/>
    <property type="match status" value="1"/>
</dbReference>
<dbReference type="InterPro" id="IPR038086">
    <property type="entry name" value="DUF2789_sf"/>
</dbReference>
<dbReference type="EMBL" id="JAUTBK010000002">
    <property type="protein sequence ID" value="MDQ1208716.1"/>
    <property type="molecule type" value="Genomic_DNA"/>
</dbReference>
<protein>
    <recommendedName>
        <fullName evidence="3">DUF2789 domain-containing protein</fullName>
    </recommendedName>
</protein>
<name>A0ABU0UVY9_ACIBI</name>
<dbReference type="Gene3D" id="1.10.10.1130">
    <property type="entry name" value="Uncharacterised protein PF10982, DUF2789"/>
    <property type="match status" value="1"/>
</dbReference>
<dbReference type="Proteomes" id="UP001233360">
    <property type="component" value="Unassembled WGS sequence"/>
</dbReference>
<gene>
    <name evidence="1" type="ORF">QE380_001639</name>
</gene>
<comment type="caution">
    <text evidence="1">The sequence shown here is derived from an EMBL/GenBank/DDBJ whole genome shotgun (WGS) entry which is preliminary data.</text>
</comment>
<keyword evidence="2" id="KW-1185">Reference proteome</keyword>
<proteinExistence type="predicted"/>
<dbReference type="RefSeq" id="WP_307003277.1">
    <property type="nucleotide sequence ID" value="NZ_JAUTBK010000002.1"/>
</dbReference>
<reference evidence="1 2" key="1">
    <citation type="submission" date="2023-07" db="EMBL/GenBank/DDBJ databases">
        <title>Functional and genomic diversity of the sorghum phyllosphere microbiome.</title>
        <authorList>
            <person name="Shade A."/>
        </authorList>
    </citation>
    <scope>NUCLEOTIDE SEQUENCE [LARGE SCALE GENOMIC DNA]</scope>
    <source>
        <strain evidence="1 2">SORGH_AS_0887</strain>
    </source>
</reference>